<name>A0A5J4RN07_9ZZZZ</name>
<feature type="transmembrane region" description="Helical" evidence="1">
    <location>
        <begin position="73"/>
        <end position="92"/>
    </location>
</feature>
<comment type="caution">
    <text evidence="2">The sequence shown here is derived from an EMBL/GenBank/DDBJ whole genome shotgun (WGS) entry which is preliminary data.</text>
</comment>
<protein>
    <submittedName>
        <fullName evidence="2">Uncharacterized protein</fullName>
    </submittedName>
</protein>
<evidence type="ECO:0000313" key="2">
    <source>
        <dbReference type="EMBL" id="KAA6334964.1"/>
    </source>
</evidence>
<proteinExistence type="predicted"/>
<dbReference type="AlphaFoldDB" id="A0A5J4RN07"/>
<dbReference type="EMBL" id="SNRY01000942">
    <property type="protein sequence ID" value="KAA6334964.1"/>
    <property type="molecule type" value="Genomic_DNA"/>
</dbReference>
<reference evidence="2" key="1">
    <citation type="submission" date="2019-03" db="EMBL/GenBank/DDBJ databases">
        <title>Single cell metagenomics reveals metabolic interactions within the superorganism composed of flagellate Streblomastix strix and complex community of Bacteroidetes bacteria on its surface.</title>
        <authorList>
            <person name="Treitli S.C."/>
            <person name="Kolisko M."/>
            <person name="Husnik F."/>
            <person name="Keeling P."/>
            <person name="Hampl V."/>
        </authorList>
    </citation>
    <scope>NUCLEOTIDE SEQUENCE</scope>
    <source>
        <strain evidence="2">STM</strain>
    </source>
</reference>
<keyword evidence="1" id="KW-1133">Transmembrane helix</keyword>
<organism evidence="2">
    <name type="scientific">termite gut metagenome</name>
    <dbReference type="NCBI Taxonomy" id="433724"/>
    <lineage>
        <taxon>unclassified sequences</taxon>
        <taxon>metagenomes</taxon>
        <taxon>organismal metagenomes</taxon>
    </lineage>
</organism>
<accession>A0A5J4RN07</accession>
<keyword evidence="1" id="KW-0472">Membrane</keyword>
<keyword evidence="1" id="KW-0812">Transmembrane</keyword>
<feature type="transmembrane region" description="Helical" evidence="1">
    <location>
        <begin position="122"/>
        <end position="143"/>
    </location>
</feature>
<sequence length="149" mass="17531">MNFQSLGDSNSVNKAIQIELSAHKDHLYKAWSSNRPYYREKYEGIKRIKSFISWLWFKIQESIWGNGESLSKLLITCFCLLFLMTLIDGLLFNDWSIREFLIVIKSMLSTFLGIENHDYPNLYLSIIAICKFIGFSLFMSVLIKKINRR</sequence>
<gene>
    <name evidence="2" type="ORF">EZS27_016772</name>
</gene>
<evidence type="ECO:0000256" key="1">
    <source>
        <dbReference type="SAM" id="Phobius"/>
    </source>
</evidence>